<dbReference type="Pfam" id="PF08514">
    <property type="entry name" value="STAG"/>
    <property type="match status" value="1"/>
</dbReference>
<dbReference type="GO" id="GO:0007062">
    <property type="term" value="P:sister chromatid cohesion"/>
    <property type="evidence" value="ECO:0007669"/>
    <property type="project" value="TreeGrafter"/>
</dbReference>
<name>A0A5N5FQ91_9ROSA</name>
<dbReference type="GO" id="GO:0051603">
    <property type="term" value="P:proteolysis involved in protein catabolic process"/>
    <property type="evidence" value="ECO:0007669"/>
    <property type="project" value="InterPro"/>
</dbReference>
<dbReference type="OrthoDB" id="498590at2759"/>
<dbReference type="InterPro" id="IPR039662">
    <property type="entry name" value="Cohesin_Scc3/SA"/>
</dbReference>
<proteinExistence type="predicted"/>
<dbReference type="SUPFAM" id="SSF56235">
    <property type="entry name" value="N-terminal nucleophile aminohydrolases (Ntn hydrolases)"/>
    <property type="match status" value="1"/>
</dbReference>
<accession>A0A5N5FQ91</accession>
<feature type="domain" description="STAG" evidence="1">
    <location>
        <begin position="45"/>
        <end position="137"/>
    </location>
</feature>
<reference evidence="3" key="2">
    <citation type="submission" date="2019-10" db="EMBL/GenBank/DDBJ databases">
        <title>A de novo genome assembly of a pear dwarfing rootstock.</title>
        <authorList>
            <person name="Wang F."/>
            <person name="Wang J."/>
            <person name="Li S."/>
            <person name="Zhang Y."/>
            <person name="Fang M."/>
            <person name="Ma L."/>
            <person name="Zhao Y."/>
            <person name="Jiang S."/>
        </authorList>
    </citation>
    <scope>NUCLEOTIDE SEQUENCE [LARGE SCALE GENOMIC DNA]</scope>
</reference>
<gene>
    <name evidence="2" type="ORF">D8674_005026</name>
</gene>
<dbReference type="InterPro" id="IPR013721">
    <property type="entry name" value="STAG"/>
</dbReference>
<reference evidence="2 3" key="1">
    <citation type="submission" date="2019-09" db="EMBL/GenBank/DDBJ databases">
        <authorList>
            <person name="Ou C."/>
        </authorList>
    </citation>
    <scope>NUCLEOTIDE SEQUENCE [LARGE SCALE GENOMIC DNA]</scope>
    <source>
        <strain evidence="2">S2</strain>
        <tissue evidence="2">Leaf</tissue>
    </source>
</reference>
<reference evidence="2 3" key="3">
    <citation type="submission" date="2019-11" db="EMBL/GenBank/DDBJ databases">
        <title>A de novo genome assembly of a pear dwarfing rootstock.</title>
        <authorList>
            <person name="Wang F."/>
            <person name="Wang J."/>
            <person name="Li S."/>
            <person name="Zhang Y."/>
            <person name="Fang M."/>
            <person name="Ma L."/>
            <person name="Zhao Y."/>
            <person name="Jiang S."/>
        </authorList>
    </citation>
    <scope>NUCLEOTIDE SEQUENCE [LARGE SCALE GENOMIC DNA]</scope>
    <source>
        <strain evidence="2">S2</strain>
        <tissue evidence="2">Leaf</tissue>
    </source>
</reference>
<keyword evidence="3" id="KW-1185">Reference proteome</keyword>
<dbReference type="GO" id="GO:0008278">
    <property type="term" value="C:cohesin complex"/>
    <property type="evidence" value="ECO:0007669"/>
    <property type="project" value="TreeGrafter"/>
</dbReference>
<dbReference type="PANTHER" id="PTHR11199">
    <property type="entry name" value="STROMAL ANTIGEN"/>
    <property type="match status" value="1"/>
</dbReference>
<evidence type="ECO:0000259" key="1">
    <source>
        <dbReference type="Pfam" id="PF08514"/>
    </source>
</evidence>
<protein>
    <recommendedName>
        <fullName evidence="1">STAG domain-containing protein</fullName>
    </recommendedName>
</protein>
<dbReference type="GO" id="GO:0005839">
    <property type="term" value="C:proteasome core complex"/>
    <property type="evidence" value="ECO:0007669"/>
    <property type="project" value="InterPro"/>
</dbReference>
<dbReference type="GO" id="GO:0003682">
    <property type="term" value="F:chromatin binding"/>
    <property type="evidence" value="ECO:0007669"/>
    <property type="project" value="TreeGrafter"/>
</dbReference>
<dbReference type="Pfam" id="PF00227">
    <property type="entry name" value="Proteasome"/>
    <property type="match status" value="1"/>
</dbReference>
<dbReference type="Gene3D" id="3.60.20.10">
    <property type="entry name" value="Glutamine Phosphoribosylpyrophosphate, subunit 1, domain 1"/>
    <property type="match status" value="1"/>
</dbReference>
<dbReference type="PANTHER" id="PTHR11199:SF0">
    <property type="entry name" value="LD34181P-RELATED"/>
    <property type="match status" value="1"/>
</dbReference>
<comment type="caution">
    <text evidence="2">The sequence shown here is derived from an EMBL/GenBank/DDBJ whole genome shotgun (WGS) entry which is preliminary data.</text>
</comment>
<dbReference type="InterPro" id="IPR029055">
    <property type="entry name" value="Ntn_hydrolases_N"/>
</dbReference>
<evidence type="ECO:0000313" key="2">
    <source>
        <dbReference type="EMBL" id="KAB2605309.1"/>
    </source>
</evidence>
<dbReference type="InterPro" id="IPR001353">
    <property type="entry name" value="Proteasome_sua/b"/>
</dbReference>
<dbReference type="AlphaFoldDB" id="A0A5N5FQ91"/>
<sequence>MPDLLNKELLILNEFQKQGSHLSTTQPEEPTKLLGRTHFRLVPFNFILFFHTFFHTYFSSVRPSAKTISMHNHNYKSSLAYSPRTYRQAATWRALQLITSFISAANTLATRRETTRIQLNAEKKIETEGPRVESLNKRLSMTHDKITTLEQMMCKISKGHQLLPPEIRHVVRALEYEHLIAKESNGSQPGAKGFSCYEHGTINIAYRWGNFICVGVDSKLSNSLTGDVTNLNYNKFYQISRNIYITMAGLRMAWEDMYQLITSVFSTIPEESHRVEQAANLAYQFVSPYGTVCSLVLGWDITSPHPQMFRVIAGESFTTSDSAMALGTGKEYWVLNGPECFVRLQLHHLFVSPEDSAQDRKSASRGRSSPNG</sequence>
<dbReference type="Proteomes" id="UP000327157">
    <property type="component" value="Chromosome 11"/>
</dbReference>
<dbReference type="GO" id="GO:0005634">
    <property type="term" value="C:nucleus"/>
    <property type="evidence" value="ECO:0007669"/>
    <property type="project" value="TreeGrafter"/>
</dbReference>
<evidence type="ECO:0000313" key="3">
    <source>
        <dbReference type="Proteomes" id="UP000327157"/>
    </source>
</evidence>
<organism evidence="2 3">
    <name type="scientific">Pyrus ussuriensis x Pyrus communis</name>
    <dbReference type="NCBI Taxonomy" id="2448454"/>
    <lineage>
        <taxon>Eukaryota</taxon>
        <taxon>Viridiplantae</taxon>
        <taxon>Streptophyta</taxon>
        <taxon>Embryophyta</taxon>
        <taxon>Tracheophyta</taxon>
        <taxon>Spermatophyta</taxon>
        <taxon>Magnoliopsida</taxon>
        <taxon>eudicotyledons</taxon>
        <taxon>Gunneridae</taxon>
        <taxon>Pentapetalae</taxon>
        <taxon>rosids</taxon>
        <taxon>fabids</taxon>
        <taxon>Rosales</taxon>
        <taxon>Rosaceae</taxon>
        <taxon>Amygdaloideae</taxon>
        <taxon>Maleae</taxon>
        <taxon>Pyrus</taxon>
    </lineage>
</organism>
<dbReference type="EMBL" id="SMOL01000559">
    <property type="protein sequence ID" value="KAB2605309.1"/>
    <property type="molecule type" value="Genomic_DNA"/>
</dbReference>
<dbReference type="GO" id="GO:0000785">
    <property type="term" value="C:chromatin"/>
    <property type="evidence" value="ECO:0007669"/>
    <property type="project" value="TreeGrafter"/>
</dbReference>